<keyword evidence="1" id="KW-0175">Coiled coil</keyword>
<protein>
    <recommendedName>
        <fullName evidence="4">Zn(2)-C6 fungal-type domain-containing protein</fullName>
    </recommendedName>
</protein>
<dbReference type="AlphaFoldDB" id="A0A8I2YE98"/>
<evidence type="ECO:0000313" key="3">
    <source>
        <dbReference type="Proteomes" id="UP000683000"/>
    </source>
</evidence>
<accession>A0A8I2YE98</accession>
<evidence type="ECO:0000313" key="2">
    <source>
        <dbReference type="EMBL" id="KAG6370274.1"/>
    </source>
</evidence>
<sequence length="200" mass="22233">MALPRQVKVRRLPRGEEAAEFRRLFRLARNARQKKKKKKSPDAVVKGPNVVRERSSSAMMTTTVVTFPVPVRQNVPTPKVCEACRSRGFDCVWPAVDQSTSASQNEKRACTRCASQKTRCYITGVFSIRRPRGKAAASQPNPLQDTVAKQQQEISEVKEQMKKLATKLVVHEQEKAQLLSSVSALQATVAQMSLKLSSGP</sequence>
<evidence type="ECO:0000256" key="1">
    <source>
        <dbReference type="SAM" id="Coils"/>
    </source>
</evidence>
<evidence type="ECO:0008006" key="4">
    <source>
        <dbReference type="Google" id="ProtNLM"/>
    </source>
</evidence>
<reference evidence="2" key="1">
    <citation type="submission" date="2021-03" db="EMBL/GenBank/DDBJ databases">
        <title>Evolutionary innovations through gain and loss of genes in the ectomycorrhizal Boletales.</title>
        <authorList>
            <person name="Wu G."/>
            <person name="Miyauchi S."/>
            <person name="Morin E."/>
            <person name="Yang Z.-L."/>
            <person name="Xu J."/>
            <person name="Martin F.M."/>
        </authorList>
    </citation>
    <scope>NUCLEOTIDE SEQUENCE</scope>
    <source>
        <strain evidence="2">BR01</strain>
    </source>
</reference>
<gene>
    <name evidence="2" type="ORF">JVT61DRAFT_12223</name>
</gene>
<keyword evidence="3" id="KW-1185">Reference proteome</keyword>
<dbReference type="OrthoDB" id="2684984at2759"/>
<proteinExistence type="predicted"/>
<comment type="caution">
    <text evidence="2">The sequence shown here is derived from an EMBL/GenBank/DDBJ whole genome shotgun (WGS) entry which is preliminary data.</text>
</comment>
<name>A0A8I2YE98_9AGAM</name>
<feature type="coiled-coil region" evidence="1">
    <location>
        <begin position="147"/>
        <end position="174"/>
    </location>
</feature>
<organism evidence="2 3">
    <name type="scientific">Boletus reticuloceps</name>
    <dbReference type="NCBI Taxonomy" id="495285"/>
    <lineage>
        <taxon>Eukaryota</taxon>
        <taxon>Fungi</taxon>
        <taxon>Dikarya</taxon>
        <taxon>Basidiomycota</taxon>
        <taxon>Agaricomycotina</taxon>
        <taxon>Agaricomycetes</taxon>
        <taxon>Agaricomycetidae</taxon>
        <taxon>Boletales</taxon>
        <taxon>Boletineae</taxon>
        <taxon>Boletaceae</taxon>
        <taxon>Boletoideae</taxon>
        <taxon>Boletus</taxon>
    </lineage>
</organism>
<dbReference type="Proteomes" id="UP000683000">
    <property type="component" value="Unassembled WGS sequence"/>
</dbReference>
<dbReference type="EMBL" id="JAGFBS010000054">
    <property type="protein sequence ID" value="KAG6370274.1"/>
    <property type="molecule type" value="Genomic_DNA"/>
</dbReference>